<dbReference type="Proteomes" id="UP001172386">
    <property type="component" value="Unassembled WGS sequence"/>
</dbReference>
<accession>A0ACC3ADM1</accession>
<proteinExistence type="predicted"/>
<gene>
    <name evidence="1" type="ORF">H2198_002756</name>
</gene>
<dbReference type="EMBL" id="JAPDRQ010000034">
    <property type="protein sequence ID" value="KAJ9660059.1"/>
    <property type="molecule type" value="Genomic_DNA"/>
</dbReference>
<organism evidence="1 2">
    <name type="scientific">Neophaeococcomyces mojaviensis</name>
    <dbReference type="NCBI Taxonomy" id="3383035"/>
    <lineage>
        <taxon>Eukaryota</taxon>
        <taxon>Fungi</taxon>
        <taxon>Dikarya</taxon>
        <taxon>Ascomycota</taxon>
        <taxon>Pezizomycotina</taxon>
        <taxon>Eurotiomycetes</taxon>
        <taxon>Chaetothyriomycetidae</taxon>
        <taxon>Chaetothyriales</taxon>
        <taxon>Chaetothyriales incertae sedis</taxon>
        <taxon>Neophaeococcomyces</taxon>
    </lineage>
</organism>
<evidence type="ECO:0000313" key="1">
    <source>
        <dbReference type="EMBL" id="KAJ9660059.1"/>
    </source>
</evidence>
<evidence type="ECO:0000313" key="2">
    <source>
        <dbReference type="Proteomes" id="UP001172386"/>
    </source>
</evidence>
<sequence length="267" mass="30657">MVATILLSSYELLAFPGSNYRRHFKGAKSLVEALGAHQSSDRMTRVSFWIYVRHEVGEAMNIECKTMQDPKIWPKALLSETPIANEDIYCNDALRLCGEVVCFIFGSDVRRQGKKWAKEWSGLQQDLDDWLRESPKVLAGNEYMDNGSRRFWFPRFAFASALCYYHVSRVFLFLHQPRATLQTPDQPINADEKVQYHARELIDIALSGMPDSVLVTMVQPMYHAARWVNDPSRREEVIALLEQIQGKTGFHTESKVLILKSLRVLSS</sequence>
<comment type="caution">
    <text evidence="1">The sequence shown here is derived from an EMBL/GenBank/DDBJ whole genome shotgun (WGS) entry which is preliminary data.</text>
</comment>
<protein>
    <submittedName>
        <fullName evidence="1">Uncharacterized protein</fullName>
    </submittedName>
</protein>
<reference evidence="1" key="1">
    <citation type="submission" date="2022-10" db="EMBL/GenBank/DDBJ databases">
        <title>Culturing micro-colonial fungi from biological soil crusts in the Mojave desert and describing Neophaeococcomyces mojavensis, and introducing the new genera and species Taxawa tesnikishii.</title>
        <authorList>
            <person name="Kurbessoian T."/>
            <person name="Stajich J.E."/>
        </authorList>
    </citation>
    <scope>NUCLEOTIDE SEQUENCE</scope>
    <source>
        <strain evidence="1">JES_112</strain>
    </source>
</reference>
<name>A0ACC3ADM1_9EURO</name>
<keyword evidence="2" id="KW-1185">Reference proteome</keyword>